<dbReference type="InParanoid" id="C1FHB6"/>
<sequence>MPRKKAAPQRNEASAADAKRAREEADKAAADAARKRARSEAFTRSVTKVVAPLVPEKHRDDDGVEVARLNGVRARRGDDASTSSPASVPTRLTLEVAGDGSKVPRLAWSFADEEKDGSPSGDEREWRPERDPSFHAASALLFLIERGRFALRLDARDATRCTLAVLVAPDALESPTHPEEFARKGHHGKQRAALAWLAPPRRRTLERYAAGIEEHDDDDVDDVGPQLSPLVPASHNLLRDVYEAAKPPRDCPDGCDGCAFTELVPTPRPYQRRAVDWMIRRERGGVPAASKRGDSVEEDDGKTSSSNHPLWSRLGDEVYVNWSTGQLTRDRFDGGVAEPSGGILADEMGLGKTVELLMCVLAHRFEPPAVVKEEKKEEEEEEEAGTGEKVADADDDEQTEEIVGCVCGNTEDDYEGMWLACDGCRQWSHARCVGYTKADETRHRKKADAAIRASLDARAEWERAAAHAKSLARGGARYVDDDTASDAVKVAARLEEISEKKNADADAAAHAPPFLCGACVARRAGEVVSGPCRATLVVCPTPILPQWRAELRRHAKPGAVRVLVYEGQPRDAGGPNAGKRRTNATFQTDTFQTDERLSNASDGVVSAANLAAADVVLTTYDVLRGDLHHDPLGDAGSRASRHVKRYSVIPTPLTRLTWWRVVLDEAQMVESSTAAAAAMARMVPAVHRWAVTGTPVSRGLEDLQGLFAFLGGPSPFADAGWWRRMVQTPYEAHHHSAREFLHRSLRRLMWRNARADVADELALPPQGQTVTLLRPSGIEAHWYQQQRKVCEGLARDALRRIKDPRAFKKEREEERRKERMRREGASAAWNGRGRRLGRGELDELADLIDDGEDEAFEEVEEEEIVDLTANDDDEDRYLTAEESRKVLQPLLRLRQACNHPQAGTHGVRSLAKGNGGGVIGAGGIHSGVIMTMPQIHAVLIDRQRTEAEEAQRLVAFTLNASAGVAMCRGDYPAAVGHYREVLRLELAGAEDGLNLRLDSLQRLHALHNLRAALEAAGPDAPVARTLRDDSLDDDAETERRKYVAQRAGGVFAAAADLRKVSESVKKNARICGASGAGPAGAAWWSALIDSHSRSADGGRSTLDRLVDNQLSGRWQGREVAFTDLAGFRFALETALDELGRRREEFLDRLEHLAKVTADADPVDVEAAGKCVLCVAKTTMHDDDDGVVFAGRQRAKPASNRERNLRDIDARSGGGRTLCQHCAASPLFKRYEDVLFGHLGMDAGMTTGGRGRIAQADVGDGRSAPSSAEVALKFLATRVPKQGFGAVAAKESSLAHLEMMEDMRREFTRAMILVKHQREEMYARDELAMATTRIRVRASHEVALGGLPDPVPEHLRASVVHEWELDDMEEAYVADRAAYEDDLRKAKSQVRFLERLKDDEERENGGGDSGPFECPVCVEEVDSSAAAAELAVLPCGHRLCVGCTDALVSRAPPPAHPRAPRCFKCPTCRVRTAADEVNYVAKGSSRVKCVRWPAAGAGDGADMDASLGTEREQLQHEAALVVKGSWGTKVEAVVRRVMYLLDPDRPGGHRDAKCLVFSEWEDALRVVAAALKANDVPAAHTLGGGRKLRDAIDAFKGVAPPPAGEPSPKALLMPLRRGANGLNLTEAQHVILLEPVLDPGAEAQAMKRVDRIGQTMPTCVHRFLLQGTVEENVQELSRRRREAAPGEAEDVGRARSGSGLRISEVEVLIPRRVVGAGAGSADASPGTETNVLTD</sequence>
<reference evidence="11 12" key="1">
    <citation type="journal article" date="2009" name="Science">
        <title>Green evolution and dynamic adaptations revealed by genomes of the marine picoeukaryotes Micromonas.</title>
        <authorList>
            <person name="Worden A.Z."/>
            <person name="Lee J.H."/>
            <person name="Mock T."/>
            <person name="Rouze P."/>
            <person name="Simmons M.P."/>
            <person name="Aerts A.L."/>
            <person name="Allen A.E."/>
            <person name="Cuvelier M.L."/>
            <person name="Derelle E."/>
            <person name="Everett M.V."/>
            <person name="Foulon E."/>
            <person name="Grimwood J."/>
            <person name="Gundlach H."/>
            <person name="Henrissat B."/>
            <person name="Napoli C."/>
            <person name="McDonald S.M."/>
            <person name="Parker M.S."/>
            <person name="Rombauts S."/>
            <person name="Salamov A."/>
            <person name="Von Dassow P."/>
            <person name="Badger J.H."/>
            <person name="Coutinho P.M."/>
            <person name="Demir E."/>
            <person name="Dubchak I."/>
            <person name="Gentemann C."/>
            <person name="Eikrem W."/>
            <person name="Gready J.E."/>
            <person name="John U."/>
            <person name="Lanier W."/>
            <person name="Lindquist E.A."/>
            <person name="Lucas S."/>
            <person name="Mayer K.F."/>
            <person name="Moreau H."/>
            <person name="Not F."/>
            <person name="Otillar R."/>
            <person name="Panaud O."/>
            <person name="Pangilinan J."/>
            <person name="Paulsen I."/>
            <person name="Piegu B."/>
            <person name="Poliakov A."/>
            <person name="Robbens S."/>
            <person name="Schmutz J."/>
            <person name="Toulza E."/>
            <person name="Wyss T."/>
            <person name="Zelensky A."/>
            <person name="Zhou K."/>
            <person name="Armbrust E.V."/>
            <person name="Bhattacharya D."/>
            <person name="Goodenough U.W."/>
            <person name="Van de Peer Y."/>
            <person name="Grigoriev I.V."/>
        </authorList>
    </citation>
    <scope>NUCLEOTIDE SEQUENCE [LARGE SCALE GENOMIC DNA]</scope>
    <source>
        <strain evidence="12">RCC299 / NOUM17</strain>
    </source>
</reference>
<evidence type="ECO:0000259" key="9">
    <source>
        <dbReference type="PROSITE" id="PS50089"/>
    </source>
</evidence>
<dbReference type="SMART" id="SM00184">
    <property type="entry name" value="RING"/>
    <property type="match status" value="1"/>
</dbReference>
<dbReference type="InterPro" id="IPR014001">
    <property type="entry name" value="Helicase_ATP-bd"/>
</dbReference>
<dbReference type="FunCoup" id="C1FHB6">
    <property type="interactions" value="1542"/>
</dbReference>
<dbReference type="InterPro" id="IPR027417">
    <property type="entry name" value="P-loop_NTPase"/>
</dbReference>
<dbReference type="InterPro" id="IPR052583">
    <property type="entry name" value="ATP-helicase/E3_Ub-Ligase"/>
</dbReference>
<dbReference type="InterPro" id="IPR011011">
    <property type="entry name" value="Znf_FYVE_PHD"/>
</dbReference>
<evidence type="ECO:0000313" key="11">
    <source>
        <dbReference type="EMBL" id="ACO70073.1"/>
    </source>
</evidence>
<dbReference type="Proteomes" id="UP000002009">
    <property type="component" value="Chromosome 10"/>
</dbReference>
<dbReference type="KEGG" id="mis:MICPUN_62026"/>
<evidence type="ECO:0000256" key="5">
    <source>
        <dbReference type="ARBA" id="ARBA00022833"/>
    </source>
</evidence>
<dbReference type="STRING" id="296587.C1FHB6"/>
<proteinExistence type="inferred from homology"/>
<dbReference type="InterPro" id="IPR001841">
    <property type="entry name" value="Znf_RING"/>
</dbReference>
<organism evidence="11 12">
    <name type="scientific">Micromonas commoda (strain RCC299 / NOUM17 / CCMP2709)</name>
    <name type="common">Picoplanktonic green alga</name>
    <dbReference type="NCBI Taxonomy" id="296587"/>
    <lineage>
        <taxon>Eukaryota</taxon>
        <taxon>Viridiplantae</taxon>
        <taxon>Chlorophyta</taxon>
        <taxon>Mamiellophyceae</taxon>
        <taxon>Mamiellales</taxon>
        <taxon>Mamiellaceae</taxon>
        <taxon>Micromonas</taxon>
    </lineage>
</organism>
<accession>C1FHB6</accession>
<feature type="compositionally biased region" description="Basic and acidic residues" evidence="8">
    <location>
        <begin position="17"/>
        <end position="41"/>
    </location>
</feature>
<evidence type="ECO:0000259" key="10">
    <source>
        <dbReference type="PROSITE" id="PS51194"/>
    </source>
</evidence>
<dbReference type="InterPro" id="IPR000330">
    <property type="entry name" value="SNF2_N"/>
</dbReference>
<dbReference type="GO" id="GO:0005524">
    <property type="term" value="F:ATP binding"/>
    <property type="evidence" value="ECO:0007669"/>
    <property type="project" value="InterPro"/>
</dbReference>
<dbReference type="GO" id="GO:0008270">
    <property type="term" value="F:zinc ion binding"/>
    <property type="evidence" value="ECO:0007669"/>
    <property type="project" value="UniProtKB-KW"/>
</dbReference>
<dbReference type="GO" id="GO:0016787">
    <property type="term" value="F:hydrolase activity"/>
    <property type="evidence" value="ECO:0007669"/>
    <property type="project" value="UniProtKB-KW"/>
</dbReference>
<dbReference type="InterPro" id="IPR013083">
    <property type="entry name" value="Znf_RING/FYVE/PHD"/>
</dbReference>
<evidence type="ECO:0000256" key="2">
    <source>
        <dbReference type="ARBA" id="ARBA00022723"/>
    </source>
</evidence>
<dbReference type="EMBL" id="CP001576">
    <property type="protein sequence ID" value="ACO70073.1"/>
    <property type="molecule type" value="Genomic_DNA"/>
</dbReference>
<name>C1FHB6_MICCC</name>
<feature type="region of interest" description="Disordered" evidence="8">
    <location>
        <begin position="1"/>
        <end position="87"/>
    </location>
</feature>
<keyword evidence="7" id="KW-0175">Coiled coil</keyword>
<feature type="compositionally biased region" description="Basic and acidic residues" evidence="8">
    <location>
        <begin position="121"/>
        <end position="130"/>
    </location>
</feature>
<dbReference type="Gene3D" id="3.30.40.10">
    <property type="entry name" value="Zinc/RING finger domain, C3HC4 (zinc finger)"/>
    <property type="match status" value="2"/>
</dbReference>
<dbReference type="Pfam" id="PF21325">
    <property type="entry name" value="SHPRH_helical-1st"/>
    <property type="match status" value="1"/>
</dbReference>
<evidence type="ECO:0000256" key="1">
    <source>
        <dbReference type="ARBA" id="ARBA00008438"/>
    </source>
</evidence>
<dbReference type="PANTHER" id="PTHR45865:SF1">
    <property type="entry name" value="E3 UBIQUITIN-PROTEIN LIGASE SHPRH"/>
    <property type="match status" value="1"/>
</dbReference>
<dbReference type="Pfam" id="PF00176">
    <property type="entry name" value="SNF2-rel_dom"/>
    <property type="match status" value="1"/>
</dbReference>
<dbReference type="Pfam" id="PF00628">
    <property type="entry name" value="PHD"/>
    <property type="match status" value="1"/>
</dbReference>
<feature type="region of interest" description="Disordered" evidence="8">
    <location>
        <begin position="107"/>
        <end position="130"/>
    </location>
</feature>
<keyword evidence="4" id="KW-0378">Hydrolase</keyword>
<dbReference type="SUPFAM" id="SSF57850">
    <property type="entry name" value="RING/U-box"/>
    <property type="match status" value="1"/>
</dbReference>
<dbReference type="InterPro" id="IPR038718">
    <property type="entry name" value="SNF2-like_sf"/>
</dbReference>
<dbReference type="SMART" id="SM00487">
    <property type="entry name" value="DEXDc"/>
    <property type="match status" value="1"/>
</dbReference>
<dbReference type="eggNOG" id="KOG0298">
    <property type="taxonomic scope" value="Eukaryota"/>
</dbReference>
<dbReference type="SUPFAM" id="SSF52540">
    <property type="entry name" value="P-loop containing nucleoside triphosphate hydrolases"/>
    <property type="match status" value="2"/>
</dbReference>
<dbReference type="InterPro" id="IPR048686">
    <property type="entry name" value="SHPRH_helical_1st"/>
</dbReference>
<feature type="domain" description="Helicase C-terminal" evidence="10">
    <location>
        <begin position="1532"/>
        <end position="1691"/>
    </location>
</feature>
<dbReference type="Gene3D" id="3.40.50.300">
    <property type="entry name" value="P-loop containing nucleotide triphosphate hydrolases"/>
    <property type="match status" value="1"/>
</dbReference>
<gene>
    <name evidence="11" type="ORF">MICPUN_62026</name>
</gene>
<dbReference type="InterPro" id="IPR049730">
    <property type="entry name" value="SNF2/RAD54-like_C"/>
</dbReference>
<dbReference type="PROSITE" id="PS50089">
    <property type="entry name" value="ZF_RING_2"/>
    <property type="match status" value="1"/>
</dbReference>
<dbReference type="CDD" id="cd18793">
    <property type="entry name" value="SF2_C_SNF"/>
    <property type="match status" value="1"/>
</dbReference>
<feature type="domain" description="RING-type" evidence="9">
    <location>
        <begin position="1413"/>
        <end position="1468"/>
    </location>
</feature>
<keyword evidence="12" id="KW-1185">Reference proteome</keyword>
<dbReference type="OMA" id="KAVFFCA"/>
<dbReference type="OrthoDB" id="423559at2759"/>
<dbReference type="Gene3D" id="3.40.50.10810">
    <property type="entry name" value="Tandem AAA-ATPase domain"/>
    <property type="match status" value="2"/>
</dbReference>
<dbReference type="GeneID" id="8247092"/>
<comment type="similarity">
    <text evidence="1">Belongs to the SNF2/RAD54 helicase family. RAD16 subfamily.</text>
</comment>
<protein>
    <submittedName>
        <fullName evidence="11">SNF2 super family</fullName>
    </submittedName>
</protein>
<dbReference type="InterPro" id="IPR001650">
    <property type="entry name" value="Helicase_C-like"/>
</dbReference>
<feature type="region of interest" description="Disordered" evidence="8">
    <location>
        <begin position="284"/>
        <end position="309"/>
    </location>
</feature>
<feature type="coiled-coil region" evidence="7">
    <location>
        <begin position="1375"/>
        <end position="1402"/>
    </location>
</feature>
<feature type="compositionally biased region" description="Acidic residues" evidence="8">
    <location>
        <begin position="376"/>
        <end position="385"/>
    </location>
</feature>
<keyword evidence="3 6" id="KW-0863">Zinc-finger</keyword>
<dbReference type="PANTHER" id="PTHR45865">
    <property type="entry name" value="E3 UBIQUITIN-PROTEIN LIGASE SHPRH FAMILY MEMBER"/>
    <property type="match status" value="1"/>
</dbReference>
<evidence type="ECO:0000256" key="6">
    <source>
        <dbReference type="PROSITE-ProRule" id="PRU00175"/>
    </source>
</evidence>
<evidence type="ECO:0000256" key="8">
    <source>
        <dbReference type="SAM" id="MobiDB-lite"/>
    </source>
</evidence>
<feature type="region of interest" description="Disordered" evidence="8">
    <location>
        <begin position="371"/>
        <end position="395"/>
    </location>
</feature>
<evidence type="ECO:0000256" key="7">
    <source>
        <dbReference type="SAM" id="Coils"/>
    </source>
</evidence>
<dbReference type="PROSITE" id="PS51194">
    <property type="entry name" value="HELICASE_CTER"/>
    <property type="match status" value="1"/>
</dbReference>
<keyword evidence="5" id="KW-0862">Zinc</keyword>
<dbReference type="RefSeq" id="XP_002508815.1">
    <property type="nucleotide sequence ID" value="XM_002508769.1"/>
</dbReference>
<dbReference type="SUPFAM" id="SSF57903">
    <property type="entry name" value="FYVE/PHD zinc finger"/>
    <property type="match status" value="1"/>
</dbReference>
<dbReference type="InterPro" id="IPR019787">
    <property type="entry name" value="Znf_PHD-finger"/>
</dbReference>
<keyword evidence="2" id="KW-0479">Metal-binding</keyword>
<evidence type="ECO:0000256" key="4">
    <source>
        <dbReference type="ARBA" id="ARBA00022801"/>
    </source>
</evidence>
<evidence type="ECO:0000256" key="3">
    <source>
        <dbReference type="ARBA" id="ARBA00022771"/>
    </source>
</evidence>
<evidence type="ECO:0000313" key="12">
    <source>
        <dbReference type="Proteomes" id="UP000002009"/>
    </source>
</evidence>